<evidence type="ECO:0000313" key="2">
    <source>
        <dbReference type="EMBL" id="KAK3799236.1"/>
    </source>
</evidence>
<feature type="region of interest" description="Disordered" evidence="1">
    <location>
        <begin position="176"/>
        <end position="240"/>
    </location>
</feature>
<comment type="caution">
    <text evidence="2">The sequence shown here is derived from an EMBL/GenBank/DDBJ whole genome shotgun (WGS) entry which is preliminary data.</text>
</comment>
<feature type="compositionally biased region" description="Basic and acidic residues" evidence="1">
    <location>
        <begin position="229"/>
        <end position="240"/>
    </location>
</feature>
<feature type="region of interest" description="Disordered" evidence="1">
    <location>
        <begin position="256"/>
        <end position="426"/>
    </location>
</feature>
<organism evidence="2 3">
    <name type="scientific">Elysia crispata</name>
    <name type="common">lettuce slug</name>
    <dbReference type="NCBI Taxonomy" id="231223"/>
    <lineage>
        <taxon>Eukaryota</taxon>
        <taxon>Metazoa</taxon>
        <taxon>Spiralia</taxon>
        <taxon>Lophotrochozoa</taxon>
        <taxon>Mollusca</taxon>
        <taxon>Gastropoda</taxon>
        <taxon>Heterobranchia</taxon>
        <taxon>Euthyneura</taxon>
        <taxon>Panpulmonata</taxon>
        <taxon>Sacoglossa</taxon>
        <taxon>Placobranchoidea</taxon>
        <taxon>Plakobranchidae</taxon>
        <taxon>Elysia</taxon>
    </lineage>
</organism>
<feature type="compositionally biased region" description="Polar residues" evidence="1">
    <location>
        <begin position="327"/>
        <end position="359"/>
    </location>
</feature>
<evidence type="ECO:0000256" key="1">
    <source>
        <dbReference type="SAM" id="MobiDB-lite"/>
    </source>
</evidence>
<proteinExistence type="predicted"/>
<feature type="compositionally biased region" description="Polar residues" evidence="1">
    <location>
        <begin position="97"/>
        <end position="106"/>
    </location>
</feature>
<feature type="compositionally biased region" description="Polar residues" evidence="1">
    <location>
        <begin position="402"/>
        <end position="415"/>
    </location>
</feature>
<gene>
    <name evidence="2" type="ORF">RRG08_054363</name>
</gene>
<name>A0AAE1B5D1_9GAST</name>
<accession>A0AAE1B5D1</accession>
<evidence type="ECO:0000313" key="3">
    <source>
        <dbReference type="Proteomes" id="UP001283361"/>
    </source>
</evidence>
<sequence>MDLSPADRLTRKRNMLLQKQLDVQLQILREEYRMTRKDLDKGSKTLAEFLICLRHTAPGLQTYGQPDTRAMNAKSILLERRYELESGEGASDATDSKVLSGQPANSDRTKRRPQSSRETLQGAGSARDRDNERGDDNEDRGTERQKASSASVYRNEFFNRRIVLDSKRRIFLQQGLEKNGSSNSGNPKPLARAATHSGFYSNRDTKGEISTRPKSSTTPRAHRPPTPKYGREAESQVNEDSRKNVLEMFDVIFDPASDRPNGRVGSAGTTATPIYVPKESFGPPVPAVDSSTVVTKPTTNGAQNGYLLNRRVAWSAPPKRRDIPLTRPSTGNNNNQPSRESQSVTPRSGTQHLTNTANSRKPRPNSHIPRASRDFSIHSPSDAQGHLSPRPLTGHHERTSRKQSSASPYGQQNRYTEFKPDQQESRVFTRRVITQQELDMRAQRQRALGHMMTYVGAAAKQRPKAAPQPNYELMRRSVAAPRQQVAGILAEIQSRRADTRAMLTKSKQIKHMVQTLVPEDSFSD</sequence>
<dbReference type="EMBL" id="JAWDGP010000590">
    <property type="protein sequence ID" value="KAK3799236.1"/>
    <property type="molecule type" value="Genomic_DNA"/>
</dbReference>
<protein>
    <submittedName>
        <fullName evidence="2">Uncharacterized protein</fullName>
    </submittedName>
</protein>
<reference evidence="2" key="1">
    <citation type="journal article" date="2023" name="G3 (Bethesda)">
        <title>A reference genome for the long-term kleptoplast-retaining sea slug Elysia crispata morphotype clarki.</title>
        <authorList>
            <person name="Eastman K.E."/>
            <person name="Pendleton A.L."/>
            <person name="Shaikh M.A."/>
            <person name="Suttiyut T."/>
            <person name="Ogas R."/>
            <person name="Tomko P."/>
            <person name="Gavelis G."/>
            <person name="Widhalm J.R."/>
            <person name="Wisecaver J.H."/>
        </authorList>
    </citation>
    <scope>NUCLEOTIDE SEQUENCE</scope>
    <source>
        <strain evidence="2">ECLA1</strain>
    </source>
</reference>
<feature type="compositionally biased region" description="Basic and acidic residues" evidence="1">
    <location>
        <begin position="126"/>
        <end position="146"/>
    </location>
</feature>
<keyword evidence="3" id="KW-1185">Reference proteome</keyword>
<dbReference type="Proteomes" id="UP001283361">
    <property type="component" value="Unassembled WGS sequence"/>
</dbReference>
<feature type="compositionally biased region" description="Polar residues" evidence="1">
    <location>
        <begin position="289"/>
        <end position="303"/>
    </location>
</feature>
<dbReference type="AlphaFoldDB" id="A0AAE1B5D1"/>
<feature type="region of interest" description="Disordered" evidence="1">
    <location>
        <begin position="87"/>
        <end position="151"/>
    </location>
</feature>